<sequence>MDRQKKERKNDQEKNNDHAFSEELSDGGIRDEIIKKQSSPKSCGGL</sequence>
<keyword evidence="3" id="KW-1185">Reference proteome</keyword>
<proteinExistence type="predicted"/>
<gene>
    <name evidence="2" type="ORF">HNQ94_003421</name>
</gene>
<accession>A0A841Q9L7</accession>
<evidence type="ECO:0000256" key="1">
    <source>
        <dbReference type="SAM" id="MobiDB-lite"/>
    </source>
</evidence>
<feature type="region of interest" description="Disordered" evidence="1">
    <location>
        <begin position="1"/>
        <end position="46"/>
    </location>
</feature>
<protein>
    <submittedName>
        <fullName evidence="2">Uncharacterized protein</fullName>
    </submittedName>
</protein>
<name>A0A841Q9L7_9BACI</name>
<dbReference type="Proteomes" id="UP000581688">
    <property type="component" value="Unassembled WGS sequence"/>
</dbReference>
<feature type="compositionally biased region" description="Basic and acidic residues" evidence="1">
    <location>
        <begin position="1"/>
        <end position="21"/>
    </location>
</feature>
<evidence type="ECO:0000313" key="3">
    <source>
        <dbReference type="Proteomes" id="UP000581688"/>
    </source>
</evidence>
<comment type="caution">
    <text evidence="2">The sequence shown here is derived from an EMBL/GenBank/DDBJ whole genome shotgun (WGS) entry which is preliminary data.</text>
</comment>
<reference evidence="2 3" key="1">
    <citation type="submission" date="2020-08" db="EMBL/GenBank/DDBJ databases">
        <title>Genomic Encyclopedia of Type Strains, Phase IV (KMG-IV): sequencing the most valuable type-strain genomes for metagenomic binning, comparative biology and taxonomic classification.</title>
        <authorList>
            <person name="Goeker M."/>
        </authorList>
    </citation>
    <scope>NUCLEOTIDE SEQUENCE [LARGE SCALE GENOMIC DNA]</scope>
    <source>
        <strain evidence="2 3">DSM 19612</strain>
    </source>
</reference>
<dbReference type="AlphaFoldDB" id="A0A841Q9L7"/>
<dbReference type="RefSeq" id="WP_174497258.1">
    <property type="nucleotide sequence ID" value="NZ_CADDWK010000013.1"/>
</dbReference>
<dbReference type="EMBL" id="JACHGH010000013">
    <property type="protein sequence ID" value="MBB6454932.1"/>
    <property type="molecule type" value="Genomic_DNA"/>
</dbReference>
<evidence type="ECO:0000313" key="2">
    <source>
        <dbReference type="EMBL" id="MBB6454932.1"/>
    </source>
</evidence>
<organism evidence="2 3">
    <name type="scientific">Salirhabdus euzebyi</name>
    <dbReference type="NCBI Taxonomy" id="394506"/>
    <lineage>
        <taxon>Bacteria</taxon>
        <taxon>Bacillati</taxon>
        <taxon>Bacillota</taxon>
        <taxon>Bacilli</taxon>
        <taxon>Bacillales</taxon>
        <taxon>Bacillaceae</taxon>
        <taxon>Salirhabdus</taxon>
    </lineage>
</organism>
<feature type="compositionally biased region" description="Polar residues" evidence="1">
    <location>
        <begin position="36"/>
        <end position="46"/>
    </location>
</feature>